<dbReference type="RefSeq" id="WP_284294016.1">
    <property type="nucleotide sequence ID" value="NZ_BSUK01000001.1"/>
</dbReference>
<organism evidence="1 2">
    <name type="scientific">Luteimicrobium album</name>
    <dbReference type="NCBI Taxonomy" id="1054550"/>
    <lineage>
        <taxon>Bacteria</taxon>
        <taxon>Bacillati</taxon>
        <taxon>Actinomycetota</taxon>
        <taxon>Actinomycetes</taxon>
        <taxon>Micrococcales</taxon>
        <taxon>Luteimicrobium</taxon>
    </lineage>
</organism>
<accession>A0ABQ6I3S8</accession>
<keyword evidence="2" id="KW-1185">Reference proteome</keyword>
<sequence>MSPDVLARGPRVVLRGWNAPDRAALREWLRPQHEWHLWDGPYARSGQS</sequence>
<evidence type="ECO:0000313" key="2">
    <source>
        <dbReference type="Proteomes" id="UP001157091"/>
    </source>
</evidence>
<evidence type="ECO:0008006" key="3">
    <source>
        <dbReference type="Google" id="ProtNLM"/>
    </source>
</evidence>
<evidence type="ECO:0000313" key="1">
    <source>
        <dbReference type="EMBL" id="GMA25404.1"/>
    </source>
</evidence>
<reference evidence="2" key="1">
    <citation type="journal article" date="2019" name="Int. J. Syst. Evol. Microbiol.">
        <title>The Global Catalogue of Microorganisms (GCM) 10K type strain sequencing project: providing services to taxonomists for standard genome sequencing and annotation.</title>
        <authorList>
            <consortium name="The Broad Institute Genomics Platform"/>
            <consortium name="The Broad Institute Genome Sequencing Center for Infectious Disease"/>
            <person name="Wu L."/>
            <person name="Ma J."/>
        </authorList>
    </citation>
    <scope>NUCLEOTIDE SEQUENCE [LARGE SCALE GENOMIC DNA]</scope>
    <source>
        <strain evidence="2">NBRC 106348</strain>
    </source>
</reference>
<comment type="caution">
    <text evidence="1">The sequence shown here is derived from an EMBL/GenBank/DDBJ whole genome shotgun (WGS) entry which is preliminary data.</text>
</comment>
<name>A0ABQ6I3S8_9MICO</name>
<dbReference type="EMBL" id="BSUK01000001">
    <property type="protein sequence ID" value="GMA25404.1"/>
    <property type="molecule type" value="Genomic_DNA"/>
</dbReference>
<proteinExistence type="predicted"/>
<protein>
    <recommendedName>
        <fullName evidence="3">Acetyltransferase</fullName>
    </recommendedName>
</protein>
<dbReference type="Proteomes" id="UP001157091">
    <property type="component" value="Unassembled WGS sequence"/>
</dbReference>
<gene>
    <name evidence="1" type="ORF">GCM10025864_31630</name>
</gene>